<evidence type="ECO:0000313" key="2">
    <source>
        <dbReference type="Proteomes" id="UP000193920"/>
    </source>
</evidence>
<dbReference type="EMBL" id="MCOG01000105">
    <property type="protein sequence ID" value="ORY47135.1"/>
    <property type="molecule type" value="Genomic_DNA"/>
</dbReference>
<accession>A0A1Y2CLC0</accession>
<sequence>MKLKKSSIPLGIKPKTYIYEVSQEMGFICPEYKTTESKITREINKQLPPNVIKFDEIPGESKYYKTVRNENFMIFKNTNLIIFHSPFQVKLFMKHNEDIFVDVISNLSSANPEYLIDIYSKN</sequence>
<evidence type="ECO:0000313" key="1">
    <source>
        <dbReference type="EMBL" id="ORY47135.1"/>
    </source>
</evidence>
<protein>
    <submittedName>
        <fullName evidence="1">Uncharacterized protein</fullName>
    </submittedName>
</protein>
<gene>
    <name evidence="1" type="ORF">LY90DRAFT_619891</name>
</gene>
<comment type="caution">
    <text evidence="1">The sequence shown here is derived from an EMBL/GenBank/DDBJ whole genome shotgun (WGS) entry which is preliminary data.</text>
</comment>
<organism evidence="1 2">
    <name type="scientific">Neocallimastix californiae</name>
    <dbReference type="NCBI Taxonomy" id="1754190"/>
    <lineage>
        <taxon>Eukaryota</taxon>
        <taxon>Fungi</taxon>
        <taxon>Fungi incertae sedis</taxon>
        <taxon>Chytridiomycota</taxon>
        <taxon>Chytridiomycota incertae sedis</taxon>
        <taxon>Neocallimastigomycetes</taxon>
        <taxon>Neocallimastigales</taxon>
        <taxon>Neocallimastigaceae</taxon>
        <taxon>Neocallimastix</taxon>
    </lineage>
</organism>
<keyword evidence="2" id="KW-1185">Reference proteome</keyword>
<reference evidence="1 2" key="1">
    <citation type="submission" date="2016-08" db="EMBL/GenBank/DDBJ databases">
        <title>A Parts List for Fungal Cellulosomes Revealed by Comparative Genomics.</title>
        <authorList>
            <consortium name="DOE Joint Genome Institute"/>
            <person name="Haitjema C.H."/>
            <person name="Gilmore S.P."/>
            <person name="Henske J.K."/>
            <person name="Solomon K.V."/>
            <person name="De Groot R."/>
            <person name="Kuo A."/>
            <person name="Mondo S.J."/>
            <person name="Salamov A.A."/>
            <person name="Labutti K."/>
            <person name="Zhao Z."/>
            <person name="Chiniquy J."/>
            <person name="Barry K."/>
            <person name="Brewer H.M."/>
            <person name="Purvine S.O."/>
            <person name="Wright A.T."/>
            <person name="Boxma B."/>
            <person name="Van Alen T."/>
            <person name="Hackstein J.H."/>
            <person name="Baker S.E."/>
            <person name="Grigoriev I.V."/>
            <person name="O'Malley M.A."/>
        </authorList>
    </citation>
    <scope>NUCLEOTIDE SEQUENCE [LARGE SCALE GENOMIC DNA]</scope>
    <source>
        <strain evidence="1 2">G1</strain>
    </source>
</reference>
<name>A0A1Y2CLC0_9FUNG</name>
<dbReference type="Proteomes" id="UP000193920">
    <property type="component" value="Unassembled WGS sequence"/>
</dbReference>
<proteinExistence type="predicted"/>
<dbReference type="AlphaFoldDB" id="A0A1Y2CLC0"/>